<dbReference type="OrthoDB" id="4119964at2"/>
<evidence type="ECO:0000313" key="1">
    <source>
        <dbReference type="EMBL" id="GEP60343.1"/>
    </source>
</evidence>
<evidence type="ECO:0008006" key="3">
    <source>
        <dbReference type="Google" id="ProtNLM"/>
    </source>
</evidence>
<dbReference type="EMBL" id="BKAJ01000159">
    <property type="protein sequence ID" value="GEP60343.1"/>
    <property type="molecule type" value="Genomic_DNA"/>
</dbReference>
<dbReference type="Pfam" id="PF11185">
    <property type="entry name" value="DUF2971"/>
    <property type="match status" value="1"/>
</dbReference>
<gene>
    <name evidence="1" type="ORF">RSO01_75090</name>
</gene>
<dbReference type="InterPro" id="IPR021352">
    <property type="entry name" value="DUF2971"/>
</dbReference>
<proteinExistence type="predicted"/>
<comment type="caution">
    <text evidence="1">The sequence shown here is derived from an EMBL/GenBank/DDBJ whole genome shotgun (WGS) entry which is preliminary data.</text>
</comment>
<organism evidence="1 2">
    <name type="scientific">Reyranella soli</name>
    <dbReference type="NCBI Taxonomy" id="1230389"/>
    <lineage>
        <taxon>Bacteria</taxon>
        <taxon>Pseudomonadati</taxon>
        <taxon>Pseudomonadota</taxon>
        <taxon>Alphaproteobacteria</taxon>
        <taxon>Hyphomicrobiales</taxon>
        <taxon>Reyranellaceae</taxon>
        <taxon>Reyranella</taxon>
    </lineage>
</organism>
<name>A0A512NN16_9HYPH</name>
<dbReference type="AlphaFoldDB" id="A0A512NN16"/>
<evidence type="ECO:0000313" key="2">
    <source>
        <dbReference type="Proteomes" id="UP000321058"/>
    </source>
</evidence>
<accession>A0A512NN16</accession>
<sequence>MASVQVFAIPNTLYRYRSLTSPKTFEREMETLDKSYIFCGVYSNLNDPMEGFFNLASKAQVLVEQAIKGISDKIGVGSFCEAYDNELMWAHYADQFRGICIAYDFRRLISELPDDVYFARMHYAERFPVIGESRREPDILAMRVLSYKNYRWAYEREWRMFGPKGPIAYKTRKSIRCVYLGPRITDENRRALEARLGAMSIPVKAMTLDGYSIKS</sequence>
<dbReference type="RefSeq" id="WP_147155692.1">
    <property type="nucleotide sequence ID" value="NZ_BKAJ01000159.1"/>
</dbReference>
<keyword evidence="2" id="KW-1185">Reference proteome</keyword>
<dbReference type="Proteomes" id="UP000321058">
    <property type="component" value="Unassembled WGS sequence"/>
</dbReference>
<protein>
    <recommendedName>
        <fullName evidence="3">DUF2971 domain-containing protein</fullName>
    </recommendedName>
</protein>
<reference evidence="1 2" key="1">
    <citation type="submission" date="2019-07" db="EMBL/GenBank/DDBJ databases">
        <title>Whole genome shotgun sequence of Reyranella soli NBRC 108950.</title>
        <authorList>
            <person name="Hosoyama A."/>
            <person name="Uohara A."/>
            <person name="Ohji S."/>
            <person name="Ichikawa N."/>
        </authorList>
    </citation>
    <scope>NUCLEOTIDE SEQUENCE [LARGE SCALE GENOMIC DNA]</scope>
    <source>
        <strain evidence="1 2">NBRC 108950</strain>
    </source>
</reference>